<reference evidence="1" key="1">
    <citation type="submission" date="2020-07" db="EMBL/GenBank/DDBJ databases">
        <title>Multicomponent nature underlies the extraordinary mechanical properties of spider dragline silk.</title>
        <authorList>
            <person name="Kono N."/>
            <person name="Nakamura H."/>
            <person name="Mori M."/>
            <person name="Yoshida Y."/>
            <person name="Ohtoshi R."/>
            <person name="Malay A.D."/>
            <person name="Moran D.A.P."/>
            <person name="Tomita M."/>
            <person name="Numata K."/>
            <person name="Arakawa K."/>
        </authorList>
    </citation>
    <scope>NUCLEOTIDE SEQUENCE</scope>
</reference>
<evidence type="ECO:0000313" key="1">
    <source>
        <dbReference type="EMBL" id="GFQ71154.1"/>
    </source>
</evidence>
<dbReference type="Proteomes" id="UP000887116">
    <property type="component" value="Unassembled WGS sequence"/>
</dbReference>
<accession>A0A8X6GPG7</accession>
<name>A0A8X6GPG7_TRICU</name>
<organism evidence="1 2">
    <name type="scientific">Trichonephila clavata</name>
    <name type="common">Joro spider</name>
    <name type="synonym">Nephila clavata</name>
    <dbReference type="NCBI Taxonomy" id="2740835"/>
    <lineage>
        <taxon>Eukaryota</taxon>
        <taxon>Metazoa</taxon>
        <taxon>Ecdysozoa</taxon>
        <taxon>Arthropoda</taxon>
        <taxon>Chelicerata</taxon>
        <taxon>Arachnida</taxon>
        <taxon>Araneae</taxon>
        <taxon>Araneomorphae</taxon>
        <taxon>Entelegynae</taxon>
        <taxon>Araneoidea</taxon>
        <taxon>Nephilidae</taxon>
        <taxon>Trichonephila</taxon>
    </lineage>
</organism>
<proteinExistence type="predicted"/>
<evidence type="ECO:0000313" key="2">
    <source>
        <dbReference type="Proteomes" id="UP000887116"/>
    </source>
</evidence>
<keyword evidence="2" id="KW-1185">Reference proteome</keyword>
<dbReference type="AlphaFoldDB" id="A0A8X6GPG7"/>
<comment type="caution">
    <text evidence="1">The sequence shown here is derived from an EMBL/GenBank/DDBJ whole genome shotgun (WGS) entry which is preliminary data.</text>
</comment>
<sequence length="122" mass="14285">MLKVRFLFTRKIAYLLDIYSERECSRLGAYFPILGEKTGLACAVRGRAKAVDLKRKVKLKPLAYDIHYDPVKQSMRQISEEIPFRMKSRFFPRRASDAGKLAFKGNRSIGFERGRNRPEMYF</sequence>
<gene>
    <name evidence="1" type="ORF">TNCT_447241</name>
</gene>
<dbReference type="EMBL" id="BMAO01001119">
    <property type="protein sequence ID" value="GFQ71154.1"/>
    <property type="molecule type" value="Genomic_DNA"/>
</dbReference>
<protein>
    <submittedName>
        <fullName evidence="1">Uncharacterized protein</fullName>
    </submittedName>
</protein>